<dbReference type="AlphaFoldDB" id="A0A7X2D572"/>
<dbReference type="Proteomes" id="UP000434582">
    <property type="component" value="Unassembled WGS sequence"/>
</dbReference>
<dbReference type="OrthoDB" id="7358716at2"/>
<dbReference type="PROSITE" id="PS51318">
    <property type="entry name" value="TAT"/>
    <property type="match status" value="1"/>
</dbReference>
<sequence>MPATASPVARPGPVVSVVRIPLASRPISAMDRGQGGASAPLCSRDPESVCMVEVPSPSLSAARVLSRRLMLGAAGAAGLLAVVAPRAPARAAAPDPAAATALIESYQAALLDVMQRADALGIRGRAEALDGPVRATFDFQRMARAAAGRAWRDAPDSDRAAMVDAFADYSVAVHADRFDGFGGERFVIDGTAPGPAGTLLVHTRIARPDDEAVPLSYVVAEGPEGPQVVDVLLKGSISEVALRRSEWAAIGSREGLSGLVTALSKLTARMLQAS</sequence>
<dbReference type="Gene3D" id="3.10.450.710">
    <property type="entry name" value="Tgt2/MlaC"/>
    <property type="match status" value="1"/>
</dbReference>
<dbReference type="EMBL" id="WIVE01000041">
    <property type="protein sequence ID" value="MQX37387.1"/>
    <property type="molecule type" value="Genomic_DNA"/>
</dbReference>
<dbReference type="InterPro" id="IPR017842">
    <property type="entry name" value="Hopanoid_biosyn-assoc_HpnM"/>
</dbReference>
<dbReference type="InterPro" id="IPR008869">
    <property type="entry name" value="MlaC/ttg2D"/>
</dbReference>
<evidence type="ECO:0000313" key="1">
    <source>
        <dbReference type="EMBL" id="MQX37387.1"/>
    </source>
</evidence>
<dbReference type="InterPro" id="IPR042245">
    <property type="entry name" value="Tgt2/MlaC_sf"/>
</dbReference>
<evidence type="ECO:0000313" key="2">
    <source>
        <dbReference type="Proteomes" id="UP000434582"/>
    </source>
</evidence>
<dbReference type="InterPro" id="IPR006311">
    <property type="entry name" value="TAT_signal"/>
</dbReference>
<name>A0A7X2D572_9PROT</name>
<proteinExistence type="predicted"/>
<gene>
    <name evidence="1" type="ORF">GHC57_12745</name>
</gene>
<dbReference type="NCBIfam" id="TIGR03481">
    <property type="entry name" value="HpnM"/>
    <property type="match status" value="1"/>
</dbReference>
<dbReference type="Pfam" id="PF05494">
    <property type="entry name" value="MlaC"/>
    <property type="match status" value="1"/>
</dbReference>
<organism evidence="1 2">
    <name type="scientific">Roseospira navarrensis</name>
    <dbReference type="NCBI Taxonomy" id="140058"/>
    <lineage>
        <taxon>Bacteria</taxon>
        <taxon>Pseudomonadati</taxon>
        <taxon>Pseudomonadota</taxon>
        <taxon>Alphaproteobacteria</taxon>
        <taxon>Rhodospirillales</taxon>
        <taxon>Rhodospirillaceae</taxon>
        <taxon>Roseospira</taxon>
    </lineage>
</organism>
<reference evidence="1 2" key="1">
    <citation type="submission" date="2019-10" db="EMBL/GenBank/DDBJ databases">
        <title>Draft whole-genome sequence of the purple nonsulfur photosynthetic bacterium Roseospira navarrensis DSM 15114.</title>
        <authorList>
            <person name="Kyndt J.A."/>
            <person name="Meyer T.E."/>
        </authorList>
    </citation>
    <scope>NUCLEOTIDE SEQUENCE [LARGE SCALE GENOMIC DNA]</scope>
    <source>
        <strain evidence="1 2">DSM 15114</strain>
    </source>
</reference>
<accession>A0A7X2D572</accession>
<keyword evidence="2" id="KW-1185">Reference proteome</keyword>
<protein>
    <recommendedName>
        <fullName evidence="3">Toluene tolerance protein</fullName>
    </recommendedName>
</protein>
<comment type="caution">
    <text evidence="1">The sequence shown here is derived from an EMBL/GenBank/DDBJ whole genome shotgun (WGS) entry which is preliminary data.</text>
</comment>
<evidence type="ECO:0008006" key="3">
    <source>
        <dbReference type="Google" id="ProtNLM"/>
    </source>
</evidence>